<organism evidence="2 3">
    <name type="scientific">Mytilus galloprovincialis</name>
    <name type="common">Mediterranean mussel</name>
    <dbReference type="NCBI Taxonomy" id="29158"/>
    <lineage>
        <taxon>Eukaryota</taxon>
        <taxon>Metazoa</taxon>
        <taxon>Spiralia</taxon>
        <taxon>Lophotrochozoa</taxon>
        <taxon>Mollusca</taxon>
        <taxon>Bivalvia</taxon>
        <taxon>Autobranchia</taxon>
        <taxon>Pteriomorphia</taxon>
        <taxon>Mytilida</taxon>
        <taxon>Mytiloidea</taxon>
        <taxon>Mytilidae</taxon>
        <taxon>Mytilinae</taxon>
        <taxon>Mytilus</taxon>
    </lineage>
</organism>
<feature type="transmembrane region" description="Helical" evidence="1">
    <location>
        <begin position="260"/>
        <end position="281"/>
    </location>
</feature>
<evidence type="ECO:0000313" key="3">
    <source>
        <dbReference type="Proteomes" id="UP000596742"/>
    </source>
</evidence>
<keyword evidence="1" id="KW-1133">Transmembrane helix</keyword>
<dbReference type="EMBL" id="UYJE01000943">
    <property type="protein sequence ID" value="VDH97845.1"/>
    <property type="molecule type" value="Genomic_DNA"/>
</dbReference>
<evidence type="ECO:0000256" key="1">
    <source>
        <dbReference type="SAM" id="Phobius"/>
    </source>
</evidence>
<accession>A0A8B6C0I4</accession>
<protein>
    <recommendedName>
        <fullName evidence="4">Ig-like domain-containing protein</fullName>
    </recommendedName>
</protein>
<name>A0A8B6C0I4_MYTGA</name>
<keyword evidence="1" id="KW-0472">Membrane</keyword>
<comment type="caution">
    <text evidence="2">The sequence shown here is derived from an EMBL/GenBank/DDBJ whole genome shotgun (WGS) entry which is preliminary data.</text>
</comment>
<dbReference type="AlphaFoldDB" id="A0A8B6C0I4"/>
<evidence type="ECO:0000313" key="2">
    <source>
        <dbReference type="EMBL" id="VDH97845.1"/>
    </source>
</evidence>
<proteinExistence type="predicted"/>
<dbReference type="OrthoDB" id="10309320at2759"/>
<gene>
    <name evidence="2" type="ORF">MGAL_10B027499</name>
</gene>
<reference evidence="2" key="1">
    <citation type="submission" date="2018-11" db="EMBL/GenBank/DDBJ databases">
        <authorList>
            <person name="Alioto T."/>
            <person name="Alioto T."/>
        </authorList>
    </citation>
    <scope>NUCLEOTIDE SEQUENCE</scope>
</reference>
<keyword evidence="3" id="KW-1185">Reference proteome</keyword>
<keyword evidence="1" id="KW-0812">Transmembrane</keyword>
<dbReference type="InterPro" id="IPR013783">
    <property type="entry name" value="Ig-like_fold"/>
</dbReference>
<dbReference type="Gene3D" id="2.60.40.10">
    <property type="entry name" value="Immunoglobulins"/>
    <property type="match status" value="1"/>
</dbReference>
<sequence>MFKHMICEGTILIAVFISAELFVLGNILGANQTSISDNKLYHVELSMSSSPVIFGQTVELACATEFNTTNDLSRTWVLKENDVTICVNGQCNDSNKYSDLKTNVSTCMYILRIKNFSMLDVNKWYKCFIGNISDELPVYLNEQNYEYHPNESEVTINTERKDGYLNVEIVFEKVFPSPVCSLTFHNIDLSSAVNTIKWKNGLFYSVEMVIKDHFVGYTAAILNVNCKFGKSDIHVVSQDFPEIGNSELMSDEANSEANKIIAVIIANALLMLVGIVLYICAERHCTNVCTKKTSAQTYYEFEDSSTISSSQQEL</sequence>
<dbReference type="Proteomes" id="UP000596742">
    <property type="component" value="Unassembled WGS sequence"/>
</dbReference>
<evidence type="ECO:0008006" key="4">
    <source>
        <dbReference type="Google" id="ProtNLM"/>
    </source>
</evidence>